<dbReference type="InterPro" id="IPR010982">
    <property type="entry name" value="Lambda_DNA-bd_dom_sf"/>
</dbReference>
<dbReference type="GO" id="GO:0000976">
    <property type="term" value="F:transcription cis-regulatory region binding"/>
    <property type="evidence" value="ECO:0007669"/>
    <property type="project" value="TreeGrafter"/>
</dbReference>
<dbReference type="SMART" id="SM00354">
    <property type="entry name" value="HTH_LACI"/>
    <property type="match status" value="1"/>
</dbReference>
<dbReference type="Gene3D" id="3.40.50.2300">
    <property type="match status" value="2"/>
</dbReference>
<dbReference type="OrthoDB" id="9798934at2"/>
<accession>K6YN04</accession>
<dbReference type="STRING" id="1127673.GLIP_0070"/>
<keyword evidence="3" id="KW-0804">Transcription</keyword>
<dbReference type="Proteomes" id="UP000006334">
    <property type="component" value="Unassembled WGS sequence"/>
</dbReference>
<keyword evidence="6" id="KW-1185">Reference proteome</keyword>
<dbReference type="CDD" id="cd01392">
    <property type="entry name" value="HTH_LacI"/>
    <property type="match status" value="1"/>
</dbReference>
<dbReference type="RefSeq" id="WP_008842545.1">
    <property type="nucleotide sequence ID" value="NZ_BAEN01000004.1"/>
</dbReference>
<evidence type="ECO:0000256" key="2">
    <source>
        <dbReference type="ARBA" id="ARBA00023125"/>
    </source>
</evidence>
<dbReference type="PRINTS" id="PR00036">
    <property type="entry name" value="HTHLACI"/>
</dbReference>
<dbReference type="eggNOG" id="COG1609">
    <property type="taxonomic scope" value="Bacteria"/>
</dbReference>
<dbReference type="SUPFAM" id="SSF53822">
    <property type="entry name" value="Periplasmic binding protein-like I"/>
    <property type="match status" value="1"/>
</dbReference>
<sequence length="334" mass="37210">MVTIKDIAKAANVSQATVSRVINNGPKVGPAKRAHVQRIMDELGYRPNLAARAFVTNKFTSLGVLVPEILDPFMATFAHHIEKLCQSMGLQTFITSGHNDVTKEKLAIEHLLDHRVSAMVLHSKVISDEDLLKYSELCPGLVLINRLVPGLEERCVWLDNRMGSELVVEYLFSMGHREFAYINSDFEIDDPQLRLKGVKSCLTRHNVKLPNSAIAYAPPFHEGGAQAVESLMARGTKFTALVTYNDAMAVGAMNFMLDQGMHIPRDVSVVGFDDVVYARDARPQLTTMRYPISMMAQAAATIAIQSAQQQTIDPTIQRKYTPSLIRRQSVIERM</sequence>
<name>K6YN04_9ALTE</name>
<evidence type="ECO:0000259" key="4">
    <source>
        <dbReference type="PROSITE" id="PS50932"/>
    </source>
</evidence>
<dbReference type="GO" id="GO:0003700">
    <property type="term" value="F:DNA-binding transcription factor activity"/>
    <property type="evidence" value="ECO:0007669"/>
    <property type="project" value="TreeGrafter"/>
</dbReference>
<dbReference type="PROSITE" id="PS50932">
    <property type="entry name" value="HTH_LACI_2"/>
    <property type="match status" value="1"/>
</dbReference>
<reference evidence="5 6" key="1">
    <citation type="journal article" date="2017" name="Antonie Van Leeuwenhoek">
        <title>Rhizobium rhizosphaerae sp. nov., a novel species isolated from rice rhizosphere.</title>
        <authorList>
            <person name="Zhao J.J."/>
            <person name="Zhang J."/>
            <person name="Zhang R.J."/>
            <person name="Zhang C.W."/>
            <person name="Yin H.Q."/>
            <person name="Zhang X.X."/>
        </authorList>
    </citation>
    <scope>NUCLEOTIDE SEQUENCE [LARGE SCALE GENOMIC DNA]</scope>
    <source>
        <strain evidence="5 6">E3</strain>
    </source>
</reference>
<dbReference type="Pfam" id="PF00356">
    <property type="entry name" value="LacI"/>
    <property type="match status" value="1"/>
</dbReference>
<dbReference type="InterPro" id="IPR000843">
    <property type="entry name" value="HTH_LacI"/>
</dbReference>
<dbReference type="Gene3D" id="1.10.260.40">
    <property type="entry name" value="lambda repressor-like DNA-binding domains"/>
    <property type="match status" value="1"/>
</dbReference>
<dbReference type="AlphaFoldDB" id="K6YN04"/>
<keyword evidence="1" id="KW-0805">Transcription regulation</keyword>
<dbReference type="PANTHER" id="PTHR30146:SF107">
    <property type="entry name" value="TRANSCRIPTIONAL REGULATOR"/>
    <property type="match status" value="1"/>
</dbReference>
<evidence type="ECO:0000256" key="3">
    <source>
        <dbReference type="ARBA" id="ARBA00023163"/>
    </source>
</evidence>
<dbReference type="PANTHER" id="PTHR30146">
    <property type="entry name" value="LACI-RELATED TRANSCRIPTIONAL REPRESSOR"/>
    <property type="match status" value="1"/>
</dbReference>
<comment type="caution">
    <text evidence="5">The sequence shown here is derived from an EMBL/GenBank/DDBJ whole genome shotgun (WGS) entry which is preliminary data.</text>
</comment>
<organism evidence="5 6">
    <name type="scientific">Aliiglaciecola lipolytica E3</name>
    <dbReference type="NCBI Taxonomy" id="1127673"/>
    <lineage>
        <taxon>Bacteria</taxon>
        <taxon>Pseudomonadati</taxon>
        <taxon>Pseudomonadota</taxon>
        <taxon>Gammaproteobacteria</taxon>
        <taxon>Alteromonadales</taxon>
        <taxon>Alteromonadaceae</taxon>
        <taxon>Aliiglaciecola</taxon>
    </lineage>
</organism>
<proteinExistence type="predicted"/>
<evidence type="ECO:0000256" key="1">
    <source>
        <dbReference type="ARBA" id="ARBA00023015"/>
    </source>
</evidence>
<evidence type="ECO:0000313" key="6">
    <source>
        <dbReference type="Proteomes" id="UP000006334"/>
    </source>
</evidence>
<keyword evidence="2" id="KW-0238">DNA-binding</keyword>
<protein>
    <submittedName>
        <fullName evidence="5">HTH-type transcriptional regulator galS</fullName>
    </submittedName>
</protein>
<dbReference type="PROSITE" id="PS00356">
    <property type="entry name" value="HTH_LACI_1"/>
    <property type="match status" value="1"/>
</dbReference>
<evidence type="ECO:0000313" key="5">
    <source>
        <dbReference type="EMBL" id="GAC12725.1"/>
    </source>
</evidence>
<dbReference type="CDD" id="cd06270">
    <property type="entry name" value="PBP1_GalS-like"/>
    <property type="match status" value="1"/>
</dbReference>
<feature type="domain" description="HTH lacI-type" evidence="4">
    <location>
        <begin position="2"/>
        <end position="56"/>
    </location>
</feature>
<dbReference type="SUPFAM" id="SSF47413">
    <property type="entry name" value="lambda repressor-like DNA-binding domains"/>
    <property type="match status" value="1"/>
</dbReference>
<gene>
    <name evidence="5" type="primary">galS</name>
    <name evidence="5" type="ORF">GLIP_0070</name>
</gene>
<dbReference type="Pfam" id="PF13377">
    <property type="entry name" value="Peripla_BP_3"/>
    <property type="match status" value="1"/>
</dbReference>
<dbReference type="InterPro" id="IPR046335">
    <property type="entry name" value="LacI/GalR-like_sensor"/>
</dbReference>
<dbReference type="EMBL" id="BAEN01000004">
    <property type="protein sequence ID" value="GAC12725.1"/>
    <property type="molecule type" value="Genomic_DNA"/>
</dbReference>
<dbReference type="InterPro" id="IPR028082">
    <property type="entry name" value="Peripla_BP_I"/>
</dbReference>